<accession>A0A6J4K7Z7</accession>
<evidence type="ECO:0000313" key="1">
    <source>
        <dbReference type="EMBL" id="CAA9298226.1"/>
    </source>
</evidence>
<dbReference type="AlphaFoldDB" id="A0A6J4K7Z7"/>
<gene>
    <name evidence="1" type="ORF">AVDCRST_MAG92-4887</name>
</gene>
<name>A0A6J4K7Z7_9CYAN</name>
<reference evidence="1" key="1">
    <citation type="submission" date="2020-02" db="EMBL/GenBank/DDBJ databases">
        <authorList>
            <person name="Meier V. D."/>
        </authorList>
    </citation>
    <scope>NUCLEOTIDE SEQUENCE</scope>
    <source>
        <strain evidence="1">AVDCRST_MAG92</strain>
    </source>
</reference>
<protein>
    <submittedName>
        <fullName evidence="1">Uncharacterized protein</fullName>
    </submittedName>
</protein>
<dbReference type="EMBL" id="CADCTM010000863">
    <property type="protein sequence ID" value="CAA9298226.1"/>
    <property type="molecule type" value="Genomic_DNA"/>
</dbReference>
<proteinExistence type="predicted"/>
<organism evidence="1">
    <name type="scientific">uncultured Coleofasciculus sp</name>
    <dbReference type="NCBI Taxonomy" id="1267456"/>
    <lineage>
        <taxon>Bacteria</taxon>
        <taxon>Bacillati</taxon>
        <taxon>Cyanobacteriota</taxon>
        <taxon>Cyanophyceae</taxon>
        <taxon>Coleofasciculales</taxon>
        <taxon>Coleofasciculaceae</taxon>
        <taxon>Coleofasciculus</taxon>
        <taxon>environmental samples</taxon>
    </lineage>
</organism>
<sequence length="47" mass="5125">MMPLLGLVARVTIPLAPLKKGGKVLLASLKKAETRAYFIVCFMGKYS</sequence>